<sequence>MEPLDEDGGSGTAQASKNYWKFPHVDYKELLKKRLPIVNWLPKYTISTFFQDLLAGFTVGLTEIPQGIAFASIAGLTPEYGLYCGFMGGFIYAIFGSCKDVNIGPTSILALMLQDHVSKLGPDMAITISLLAGVIIFALGLLNLGFVVEFFSYPIIAGFTCGASLQIASSQLKSLFGISGKANAFLESWKAVFDHLSEIRKWDALLGVCSILFLVALKEIRRFGTLQYRPDWSRNRNVLGIFIFMLSLARNALVVIIGTLISFYLRDQEPFKITGDVKGGFPPFEAPPFSISINGTHYNFGDMINDYGPSLAFIPLVAILEAISIGKAFSKGKALDATQEMLALGLCNIMSSFVRSMPITGSFTRTAVNNASGVRTTLAGIFTSFMVLLAIGFLTPTFYYVPKATLASVIICAMFYLFDFDAFVVFWRSKKLDLVPFLATLLCCLFISLEYGILIGIGVNLLFVLYDSARPKLNIEKRKISNHHGDIFVITPKDTLHFPAAEYLRDTVLECEGKETTVVVNGKYIRNMDVTVAKSMAVFAQELTIRDQNLVLLDFKTSVTEVCIKVDKDLQKYFKSGDLDEIIEEMQHTVVNDVSPKGTIKVSYNNYFNVDWKKLLQKRLPISEWLPKYKLLFLLQDMLAGFTVSLTEIPQGIAYAGVAGLPPEYGLYSSFMGGFAYALFGTCKDVNIGPTSVLALMTQPHIANLGPDMAVLITFLAGFIVFVLATFNLGFVIEFFSYPVIAGFACAASVQVSSTQINNLFGIPAKSKTFLGSWQQFFEKIGEISKWDTILAAGKPLDATQEILTLSIGNMLSSFVRSMPISGTFSRSAVNKASGVKTPLGGVFTSLVVLLVIAFLTPTFYYVPKATLAAVIISAMAYLFEYEAFVLLWRNRSNQIQPVLNNFEDLCLLELDLLPFLSTFLGGLFISLEYGILIGIAVNLLFVLYPSARPAFDIDNEKIANIYILTPKDNVYFPAAEYLRDTILRYKGENVTVVINGKHIRSIDITVARVTHLLAILQTFMKMRPGIASMVVDDVPKNKKNKKYWDINYKELLKKRLPITDWLPRYTVPFLLQDILAGFTVSLSEIPQAIAYAGVAGLPTEYGLYSGFMGGLVYAVFGSCKDVNIGPTSILALMLQPHVANMGPDVAVFVSFLGGLIIFVLGLFNLGFVIEFFSYPIIAGFTCAASLEIGSSQINNLFGIPGKSDSFLEAWEQLFRNIGEMNRWDAILGVLSFLLLIALREIKRFGTMKFRSDWSKKRNIFGVLMFALSIARNAIVVVIGIVIAYSFREGEPFRITGEIKAGFPPFETPNLSTNFNGTHYSFVDIATQLNASIIFMPLVAILEMVSVAKIFCEGQSLDATQEILALGVSNMLGSFVSSMPITGAFSRSAINNASGVRTQLGGIFTSIMVFLAIAFLTPTFYYVPKAALAAVIIAAMVYVFEYEAFVLLWNNRKLDLIPFFATFLGGLFIRLEYGILIGIGVNLLFVLYPSARPKLDVINEKISNHQDDIYVLTPKDTVYFPAAEYLRDTVLGCVGDNVIVVINGKHIRYIDITVAKSLVTISREMTKRKNRVIFWRFKPSVVQVCVGVDDSLRKCFKTGDLAVILQNQASEDDSCKETA</sequence>
<dbReference type="EMBL" id="QDEB01040037">
    <property type="protein sequence ID" value="RZC38788.1"/>
    <property type="molecule type" value="Genomic_DNA"/>
</dbReference>
<feature type="transmembrane region" description="Helical" evidence="5">
    <location>
        <begin position="840"/>
        <end position="861"/>
    </location>
</feature>
<dbReference type="Proteomes" id="UP000292052">
    <property type="component" value="Unassembled WGS sequence"/>
</dbReference>
<feature type="transmembrane region" description="Helical" evidence="5">
    <location>
        <begin position="307"/>
        <end position="329"/>
    </location>
</feature>
<feature type="transmembrane region" description="Helical" evidence="5">
    <location>
        <begin position="1260"/>
        <end position="1287"/>
    </location>
</feature>
<feature type="transmembrane region" description="Helical" evidence="5">
    <location>
        <begin position="238"/>
        <end position="265"/>
    </location>
</feature>
<feature type="transmembrane region" description="Helical" evidence="5">
    <location>
        <begin position="1430"/>
        <end position="1450"/>
    </location>
</feature>
<name>A0A482W2L8_ASBVE</name>
<feature type="transmembrane region" description="Helical" evidence="5">
    <location>
        <begin position="868"/>
        <end position="889"/>
    </location>
</feature>
<dbReference type="Pfam" id="PF00916">
    <property type="entry name" value="Sulfate_transp"/>
    <property type="match status" value="4"/>
</dbReference>
<feature type="domain" description="STAS" evidence="6">
    <location>
        <begin position="1499"/>
        <end position="1584"/>
    </location>
</feature>
<feature type="transmembrane region" description="Helical" evidence="5">
    <location>
        <begin position="1221"/>
        <end position="1239"/>
    </location>
</feature>
<dbReference type="GO" id="GO:0016020">
    <property type="term" value="C:membrane"/>
    <property type="evidence" value="ECO:0007669"/>
    <property type="project" value="UniProtKB-SubCell"/>
</dbReference>
<dbReference type="SUPFAM" id="SSF52091">
    <property type="entry name" value="SpoIIaa-like"/>
    <property type="match status" value="1"/>
</dbReference>
<keyword evidence="3 5" id="KW-1133">Transmembrane helix</keyword>
<feature type="transmembrane region" description="Helical" evidence="5">
    <location>
        <begin position="1146"/>
        <end position="1170"/>
    </location>
</feature>
<evidence type="ECO:0000256" key="4">
    <source>
        <dbReference type="ARBA" id="ARBA00023136"/>
    </source>
</evidence>
<keyword evidence="8" id="KW-1185">Reference proteome</keyword>
<feature type="transmembrane region" description="Helical" evidence="5">
    <location>
        <begin position="406"/>
        <end position="427"/>
    </location>
</feature>
<dbReference type="OrthoDB" id="288203at2759"/>
<protein>
    <submittedName>
        <fullName evidence="7">Sulfate transp domain containing protein</fullName>
    </submittedName>
</protein>
<evidence type="ECO:0000313" key="7">
    <source>
        <dbReference type="EMBL" id="RZC38788.1"/>
    </source>
</evidence>
<dbReference type="Pfam" id="PF01740">
    <property type="entry name" value="STAS"/>
    <property type="match status" value="1"/>
</dbReference>
<feature type="transmembrane region" description="Helical" evidence="5">
    <location>
        <begin position="920"/>
        <end position="945"/>
    </location>
</feature>
<feature type="transmembrane region" description="Helical" evidence="5">
    <location>
        <begin position="1456"/>
        <end position="1485"/>
    </location>
</feature>
<evidence type="ECO:0000313" key="8">
    <source>
        <dbReference type="Proteomes" id="UP000292052"/>
    </source>
</evidence>
<feature type="transmembrane region" description="Helical" evidence="5">
    <location>
        <begin position="1363"/>
        <end position="1383"/>
    </location>
</feature>
<dbReference type="GO" id="GO:0055085">
    <property type="term" value="P:transmembrane transport"/>
    <property type="evidence" value="ECO:0007669"/>
    <property type="project" value="InterPro"/>
</dbReference>
<feature type="transmembrane region" description="Helical" evidence="5">
    <location>
        <begin position="1329"/>
        <end position="1351"/>
    </location>
</feature>
<dbReference type="CDD" id="cd07042">
    <property type="entry name" value="STAS_SulP_like_sulfate_transporter"/>
    <property type="match status" value="1"/>
</dbReference>
<dbReference type="InterPro" id="IPR002645">
    <property type="entry name" value="STAS_dom"/>
</dbReference>
<keyword evidence="4 5" id="KW-0472">Membrane</keyword>
<feature type="transmembrane region" description="Helical" evidence="5">
    <location>
        <begin position="378"/>
        <end position="399"/>
    </location>
</feature>
<evidence type="ECO:0000256" key="3">
    <source>
        <dbReference type="ARBA" id="ARBA00022989"/>
    </source>
</evidence>
<evidence type="ECO:0000256" key="2">
    <source>
        <dbReference type="ARBA" id="ARBA00022692"/>
    </source>
</evidence>
<dbReference type="InterPro" id="IPR036513">
    <property type="entry name" value="STAS_dom_sf"/>
</dbReference>
<dbReference type="InterPro" id="IPR001902">
    <property type="entry name" value="SLC26A/SulP_fam"/>
</dbReference>
<evidence type="ECO:0000256" key="1">
    <source>
        <dbReference type="ARBA" id="ARBA00004141"/>
    </source>
</evidence>
<dbReference type="STRING" id="1661398.A0A482W2L8"/>
<keyword evidence="2 5" id="KW-0812">Transmembrane</keyword>
<proteinExistence type="predicted"/>
<feature type="transmembrane region" description="Helical" evidence="5">
    <location>
        <begin position="709"/>
        <end position="733"/>
    </location>
</feature>
<dbReference type="Gene3D" id="3.30.750.24">
    <property type="entry name" value="STAS domain"/>
    <property type="match status" value="1"/>
</dbReference>
<comment type="subcellular location">
    <subcellularLocation>
        <location evidence="1">Membrane</location>
        <topology evidence="1">Multi-pass membrane protein</topology>
    </subcellularLocation>
</comment>
<dbReference type="InterPro" id="IPR011547">
    <property type="entry name" value="SLC26A/SulP_dom"/>
</dbReference>
<feature type="transmembrane region" description="Helical" evidence="5">
    <location>
        <begin position="124"/>
        <end position="146"/>
    </location>
</feature>
<reference evidence="7 8" key="1">
    <citation type="submission" date="2017-03" db="EMBL/GenBank/DDBJ databases">
        <title>Genome of the blue death feigning beetle - Asbolus verrucosus.</title>
        <authorList>
            <person name="Rider S.D."/>
        </authorList>
    </citation>
    <scope>NUCLEOTIDE SEQUENCE [LARGE SCALE GENOMIC DNA]</scope>
    <source>
        <strain evidence="7">Butters</strain>
        <tissue evidence="7">Head and leg muscle</tissue>
    </source>
</reference>
<dbReference type="PROSITE" id="PS50801">
    <property type="entry name" value="STAS"/>
    <property type="match status" value="1"/>
</dbReference>
<gene>
    <name evidence="7" type="ORF">BDFB_005933</name>
</gene>
<comment type="caution">
    <text evidence="7">The sequence shown here is derived from an EMBL/GenBank/DDBJ whole genome shotgun (WGS) entry which is preliminary data.</text>
</comment>
<evidence type="ECO:0000256" key="5">
    <source>
        <dbReference type="SAM" id="Phobius"/>
    </source>
</evidence>
<feature type="transmembrane region" description="Helical" evidence="5">
    <location>
        <begin position="439"/>
        <end position="466"/>
    </location>
</feature>
<dbReference type="PANTHER" id="PTHR11814">
    <property type="entry name" value="SULFATE TRANSPORTER"/>
    <property type="match status" value="1"/>
</dbReference>
<accession>A0A482W2L8</accession>
<organism evidence="7 8">
    <name type="scientific">Asbolus verrucosus</name>
    <name type="common">Desert ironclad beetle</name>
    <dbReference type="NCBI Taxonomy" id="1661398"/>
    <lineage>
        <taxon>Eukaryota</taxon>
        <taxon>Metazoa</taxon>
        <taxon>Ecdysozoa</taxon>
        <taxon>Arthropoda</taxon>
        <taxon>Hexapoda</taxon>
        <taxon>Insecta</taxon>
        <taxon>Pterygota</taxon>
        <taxon>Neoptera</taxon>
        <taxon>Endopterygota</taxon>
        <taxon>Coleoptera</taxon>
        <taxon>Polyphaga</taxon>
        <taxon>Cucujiformia</taxon>
        <taxon>Tenebrionidae</taxon>
        <taxon>Pimeliinae</taxon>
        <taxon>Asbolus</taxon>
    </lineage>
</organism>
<evidence type="ECO:0000259" key="6">
    <source>
        <dbReference type="PROSITE" id="PS50801"/>
    </source>
</evidence>
<feature type="transmembrane region" description="Helical" evidence="5">
    <location>
        <begin position="1403"/>
        <end position="1423"/>
    </location>
</feature>